<reference evidence="2 3" key="1">
    <citation type="submission" date="2016-10" db="EMBL/GenBank/DDBJ databases">
        <title>Whole genome sequence of hyper active fibrinolysis bacterium Bacillus pumilus strain VV3 isolated from fermented rice.</title>
        <authorList>
            <person name="Mariadas V.A."/>
            <person name="Vijayaraghavan P."/>
            <person name="Dhandapani V."/>
        </authorList>
    </citation>
    <scope>NUCLEOTIDE SEQUENCE [LARGE SCALE GENOMIC DNA]</scope>
    <source>
        <strain evidence="2 3">VV3</strain>
    </source>
</reference>
<proteinExistence type="predicted"/>
<accession>A0AAC9NBN4</accession>
<dbReference type="AlphaFoldDB" id="A0AAC9NBN4"/>
<keyword evidence="1" id="KW-1133">Transmembrane helix</keyword>
<evidence type="ECO:0000313" key="3">
    <source>
        <dbReference type="Proteomes" id="UP000177709"/>
    </source>
</evidence>
<feature type="transmembrane region" description="Helical" evidence="1">
    <location>
        <begin position="30"/>
        <end position="49"/>
    </location>
</feature>
<feature type="transmembrane region" description="Helical" evidence="1">
    <location>
        <begin position="56"/>
        <end position="83"/>
    </location>
</feature>
<sequence>MIVRITGLFVSLAVAIYLWFDAPKHNKDKWLWAILGLLFSTIVLGIYLIKTERKGLGWTILILTILFYLMLLISVLIGIILFYQVSPS</sequence>
<dbReference type="EMBL" id="CP017786">
    <property type="protein sequence ID" value="AOZ87729.1"/>
    <property type="molecule type" value="Genomic_DNA"/>
</dbReference>
<protein>
    <submittedName>
        <fullName evidence="2">Uncharacterized protein</fullName>
    </submittedName>
</protein>
<dbReference type="Proteomes" id="UP000177709">
    <property type="component" value="Chromosome"/>
</dbReference>
<keyword evidence="1" id="KW-0472">Membrane</keyword>
<evidence type="ECO:0000256" key="1">
    <source>
        <dbReference type="SAM" id="Phobius"/>
    </source>
</evidence>
<evidence type="ECO:0000313" key="2">
    <source>
        <dbReference type="EMBL" id="AOZ87729.1"/>
    </source>
</evidence>
<dbReference type="KEGG" id="bxi:BK049_02815"/>
<organism evidence="2 3">
    <name type="scientific">Bacillus xiamenensis</name>
    <dbReference type="NCBI Taxonomy" id="1178537"/>
    <lineage>
        <taxon>Bacteria</taxon>
        <taxon>Bacillati</taxon>
        <taxon>Bacillota</taxon>
        <taxon>Bacilli</taxon>
        <taxon>Bacillales</taxon>
        <taxon>Bacillaceae</taxon>
        <taxon>Bacillus</taxon>
    </lineage>
</organism>
<gene>
    <name evidence="2" type="ORF">BK049_02815</name>
</gene>
<keyword evidence="1" id="KW-0812">Transmembrane</keyword>
<name>A0AAC9NBN4_9BACI</name>